<protein>
    <recommendedName>
        <fullName evidence="5">Secreted protein</fullName>
    </recommendedName>
</protein>
<accession>A0A4S8JAW3</accession>
<evidence type="ECO:0000256" key="2">
    <source>
        <dbReference type="SAM" id="SignalP"/>
    </source>
</evidence>
<evidence type="ECO:0000313" key="3">
    <source>
        <dbReference type="EMBL" id="THU58867.1"/>
    </source>
</evidence>
<proteinExistence type="predicted"/>
<evidence type="ECO:0000313" key="4">
    <source>
        <dbReference type="Proteomes" id="UP000317650"/>
    </source>
</evidence>
<feature type="region of interest" description="Disordered" evidence="1">
    <location>
        <begin position="32"/>
        <end position="62"/>
    </location>
</feature>
<dbReference type="Proteomes" id="UP000317650">
    <property type="component" value="Chromosome 3"/>
</dbReference>
<feature type="signal peptide" evidence="2">
    <location>
        <begin position="1"/>
        <end position="23"/>
    </location>
</feature>
<keyword evidence="2" id="KW-0732">Signal</keyword>
<gene>
    <name evidence="3" type="ORF">C4D60_Mb03t18990</name>
</gene>
<evidence type="ECO:0000256" key="1">
    <source>
        <dbReference type="SAM" id="MobiDB-lite"/>
    </source>
</evidence>
<keyword evidence="4" id="KW-1185">Reference proteome</keyword>
<organism evidence="3 4">
    <name type="scientific">Musa balbisiana</name>
    <name type="common">Banana</name>
    <dbReference type="NCBI Taxonomy" id="52838"/>
    <lineage>
        <taxon>Eukaryota</taxon>
        <taxon>Viridiplantae</taxon>
        <taxon>Streptophyta</taxon>
        <taxon>Embryophyta</taxon>
        <taxon>Tracheophyta</taxon>
        <taxon>Spermatophyta</taxon>
        <taxon>Magnoliopsida</taxon>
        <taxon>Liliopsida</taxon>
        <taxon>Zingiberales</taxon>
        <taxon>Musaceae</taxon>
        <taxon>Musa</taxon>
    </lineage>
</organism>
<dbReference type="AlphaFoldDB" id="A0A4S8JAW3"/>
<feature type="chain" id="PRO_5020824801" description="Secreted protein" evidence="2">
    <location>
        <begin position="24"/>
        <end position="93"/>
    </location>
</feature>
<comment type="caution">
    <text evidence="3">The sequence shown here is derived from an EMBL/GenBank/DDBJ whole genome shotgun (WGS) entry which is preliminary data.</text>
</comment>
<reference evidence="3 4" key="1">
    <citation type="journal article" date="2019" name="Nat. Plants">
        <title>Genome sequencing of Musa balbisiana reveals subgenome evolution and function divergence in polyploid bananas.</title>
        <authorList>
            <person name="Yao X."/>
        </authorList>
    </citation>
    <scope>NUCLEOTIDE SEQUENCE [LARGE SCALE GENOMIC DNA]</scope>
    <source>
        <strain evidence="4">cv. DH-PKW</strain>
        <tissue evidence="3">Leaves</tissue>
    </source>
</reference>
<evidence type="ECO:0008006" key="5">
    <source>
        <dbReference type="Google" id="ProtNLM"/>
    </source>
</evidence>
<sequence length="93" mass="10530">MGHRHRIAILVASLAVVLVAVRCRETSTTEMYDADYRGPETHSSLPPPELPRTGTIPKTRRGGEETAVELEYQFMDRKTEDVLRTIRRLGCGY</sequence>
<dbReference type="EMBL" id="PYDT01000006">
    <property type="protein sequence ID" value="THU58867.1"/>
    <property type="molecule type" value="Genomic_DNA"/>
</dbReference>
<name>A0A4S8JAW3_MUSBA</name>